<dbReference type="GO" id="GO:0035097">
    <property type="term" value="C:histone methyltransferase complex"/>
    <property type="evidence" value="ECO:0007669"/>
    <property type="project" value="TreeGrafter"/>
</dbReference>
<feature type="region of interest" description="Disordered" evidence="1">
    <location>
        <begin position="124"/>
        <end position="151"/>
    </location>
</feature>
<dbReference type="PANTHER" id="PTHR15690">
    <property type="entry name" value="NUCLEAR RECEPTOR COACTIVATOR 6"/>
    <property type="match status" value="1"/>
</dbReference>
<feature type="region of interest" description="Disordered" evidence="1">
    <location>
        <begin position="415"/>
        <end position="518"/>
    </location>
</feature>
<reference evidence="3 4" key="1">
    <citation type="submission" date="2020-08" db="EMBL/GenBank/DDBJ databases">
        <authorList>
            <person name="Hejnol A."/>
        </authorList>
    </citation>
    <scope>NUCLEOTIDE SEQUENCE [LARGE SCALE GENOMIC DNA]</scope>
</reference>
<protein>
    <submittedName>
        <fullName evidence="3">DgyrCDS13500</fullName>
    </submittedName>
</protein>
<dbReference type="GO" id="GO:0003713">
    <property type="term" value="F:transcription coactivator activity"/>
    <property type="evidence" value="ECO:0007669"/>
    <property type="project" value="InterPro"/>
</dbReference>
<dbReference type="EMBL" id="CAJFCJ010000025">
    <property type="protein sequence ID" value="CAD5125258.1"/>
    <property type="molecule type" value="Genomic_DNA"/>
</dbReference>
<dbReference type="AlphaFoldDB" id="A0A7I8WAX8"/>
<keyword evidence="4" id="KW-1185">Reference proteome</keyword>
<feature type="region of interest" description="Disordered" evidence="1">
    <location>
        <begin position="262"/>
        <end position="283"/>
    </location>
</feature>
<dbReference type="InterPro" id="IPR032715">
    <property type="entry name" value="NCOA6_TRADD-N"/>
</dbReference>
<evidence type="ECO:0000256" key="1">
    <source>
        <dbReference type="SAM" id="MobiDB-lite"/>
    </source>
</evidence>
<evidence type="ECO:0000313" key="3">
    <source>
        <dbReference type="EMBL" id="CAD5125258.1"/>
    </source>
</evidence>
<feature type="compositionally biased region" description="Basic and acidic residues" evidence="1">
    <location>
        <begin position="362"/>
        <end position="372"/>
    </location>
</feature>
<evidence type="ECO:0000259" key="2">
    <source>
        <dbReference type="Pfam" id="PF13820"/>
    </source>
</evidence>
<dbReference type="Pfam" id="PF13820">
    <property type="entry name" value="NCOA6_TRADD-N"/>
    <property type="match status" value="1"/>
</dbReference>
<gene>
    <name evidence="3" type="ORF">DGYR_LOCUS12666</name>
</gene>
<feature type="region of interest" description="Disordered" evidence="1">
    <location>
        <begin position="359"/>
        <end position="387"/>
    </location>
</feature>
<comment type="caution">
    <text evidence="3">The sequence shown here is derived from an EMBL/GenBank/DDBJ whole genome shotgun (WGS) entry which is preliminary data.</text>
</comment>
<sequence>MPAEYTETILTCEGDYDDPQIQNRVHEVRRKLESLLLPTRHSSSAASRHRLHVKKVEPWNSVRVTLSVPREAARRLAQLAQTNGQVLRDLGVLSVNVHDGDRVLSLTLAPEPGGSENRVVEIRTQSSTSESQAQPAEGSLSQFCSVPSRTPPNSANSALLVNLLQTVAKTSEHQLPQCSSSKDHQLVSGAVGVSHAELRNTIAQGHAGIPPELRNAMSQCTSTQSNMNTMKEHHPTLSHGNSSVPLELRNATAKDHPLVQSHASSIPPDLRNTPPEQHMGLSPTGVPPELRNTITQLASNSSSKERHVTVPFSQAHHPEYCNRVRPDLTNMMKEHHHSGIPPDLRNATKEHPLAQVNANIPSEHRNATKEHQQSSISPEMRNAAKEHTLPQCTSGIRLQTPQEHQQHVPQNSMYTVHHHSNVPPPPPLHHPPMFSGRSVTVPQTTANNHHQQQPPTKRRKTLEESPTSMANVLPTPPYSASPKEAPSDSGAQSPGGTPSPKVNGPSKSSPSPVENGPSKIDAIACRLQRQQQPEVMTVGCVLASNQPSSKSGVIGQPKVKVNLKDVLRAQGPNHKSPTPDKLCVNISKLLQCNGANNH</sequence>
<feature type="compositionally biased region" description="Polar residues" evidence="1">
    <location>
        <begin position="437"/>
        <end position="455"/>
    </location>
</feature>
<accession>A0A7I8WAX8</accession>
<organism evidence="3 4">
    <name type="scientific">Dimorphilus gyrociliatus</name>
    <dbReference type="NCBI Taxonomy" id="2664684"/>
    <lineage>
        <taxon>Eukaryota</taxon>
        <taxon>Metazoa</taxon>
        <taxon>Spiralia</taxon>
        <taxon>Lophotrochozoa</taxon>
        <taxon>Annelida</taxon>
        <taxon>Polychaeta</taxon>
        <taxon>Polychaeta incertae sedis</taxon>
        <taxon>Dinophilidae</taxon>
        <taxon>Dimorphilus</taxon>
    </lineage>
</organism>
<dbReference type="Proteomes" id="UP000549394">
    <property type="component" value="Unassembled WGS sequence"/>
</dbReference>
<dbReference type="OrthoDB" id="5967287at2759"/>
<name>A0A7I8WAX8_9ANNE</name>
<proteinExistence type="predicted"/>
<feature type="domain" description="Nuclear receptor coactivator 6 TRADD-N" evidence="2">
    <location>
        <begin position="7"/>
        <end position="135"/>
    </location>
</feature>
<evidence type="ECO:0000313" key="4">
    <source>
        <dbReference type="Proteomes" id="UP000549394"/>
    </source>
</evidence>
<dbReference type="GO" id="GO:0005667">
    <property type="term" value="C:transcription regulator complex"/>
    <property type="evidence" value="ECO:0007669"/>
    <property type="project" value="TreeGrafter"/>
</dbReference>
<dbReference type="PANTHER" id="PTHR15690:SF0">
    <property type="entry name" value="NUCLEAR RECEPTOR COACTIVATOR 6"/>
    <property type="match status" value="1"/>
</dbReference>
<dbReference type="GO" id="GO:0045944">
    <property type="term" value="P:positive regulation of transcription by RNA polymerase II"/>
    <property type="evidence" value="ECO:0007669"/>
    <property type="project" value="TreeGrafter"/>
</dbReference>
<dbReference type="InterPro" id="IPR026638">
    <property type="entry name" value="NCOA6"/>
</dbReference>